<dbReference type="EMBL" id="JAHRIN010001401">
    <property type="protein sequence ID" value="MEQ2191885.1"/>
    <property type="molecule type" value="Genomic_DNA"/>
</dbReference>
<accession>A0ABV0Q7W8</accession>
<evidence type="ECO:0000313" key="1">
    <source>
        <dbReference type="EMBL" id="MEQ2191885.1"/>
    </source>
</evidence>
<comment type="caution">
    <text evidence="1">The sequence shown here is derived from an EMBL/GenBank/DDBJ whole genome shotgun (WGS) entry which is preliminary data.</text>
</comment>
<protein>
    <submittedName>
        <fullName evidence="1">Uncharacterized protein</fullName>
    </submittedName>
</protein>
<name>A0ABV0Q7W8_9TELE</name>
<organism evidence="1 2">
    <name type="scientific">Xenoophorus captivus</name>
    <dbReference type="NCBI Taxonomy" id="1517983"/>
    <lineage>
        <taxon>Eukaryota</taxon>
        <taxon>Metazoa</taxon>
        <taxon>Chordata</taxon>
        <taxon>Craniata</taxon>
        <taxon>Vertebrata</taxon>
        <taxon>Euteleostomi</taxon>
        <taxon>Actinopterygii</taxon>
        <taxon>Neopterygii</taxon>
        <taxon>Teleostei</taxon>
        <taxon>Neoteleostei</taxon>
        <taxon>Acanthomorphata</taxon>
        <taxon>Ovalentaria</taxon>
        <taxon>Atherinomorphae</taxon>
        <taxon>Cyprinodontiformes</taxon>
        <taxon>Goodeidae</taxon>
        <taxon>Xenoophorus</taxon>
    </lineage>
</organism>
<sequence length="98" mass="10427">MCPVSHMHTTADTQILTLHADTNAYTLGRAYPGLTHPRVSGDVAHAVNVLAPTMRWASEGPSCSRVKKKDQLFSADAARQISGDGGQVGLTHPDNSCQ</sequence>
<dbReference type="Proteomes" id="UP001434883">
    <property type="component" value="Unassembled WGS sequence"/>
</dbReference>
<keyword evidence="2" id="KW-1185">Reference proteome</keyword>
<proteinExistence type="predicted"/>
<gene>
    <name evidence="1" type="ORF">XENOCAPTIV_003897</name>
</gene>
<reference evidence="1 2" key="1">
    <citation type="submission" date="2021-06" db="EMBL/GenBank/DDBJ databases">
        <authorList>
            <person name="Palmer J.M."/>
        </authorList>
    </citation>
    <scope>NUCLEOTIDE SEQUENCE [LARGE SCALE GENOMIC DNA]</scope>
    <source>
        <strain evidence="1 2">XC_2019</strain>
        <tissue evidence="1">Muscle</tissue>
    </source>
</reference>
<evidence type="ECO:0000313" key="2">
    <source>
        <dbReference type="Proteomes" id="UP001434883"/>
    </source>
</evidence>